<evidence type="ECO:0008006" key="3">
    <source>
        <dbReference type="Google" id="ProtNLM"/>
    </source>
</evidence>
<reference evidence="1 2" key="1">
    <citation type="journal article" date="2019" name="Sci. Rep.">
        <title>Orb-weaving spider Araneus ventricosus genome elucidates the spidroin gene catalogue.</title>
        <authorList>
            <person name="Kono N."/>
            <person name="Nakamura H."/>
            <person name="Ohtoshi R."/>
            <person name="Moran D.A.P."/>
            <person name="Shinohara A."/>
            <person name="Yoshida Y."/>
            <person name="Fujiwara M."/>
            <person name="Mori M."/>
            <person name="Tomita M."/>
            <person name="Arakawa K."/>
        </authorList>
    </citation>
    <scope>NUCLEOTIDE SEQUENCE [LARGE SCALE GENOMIC DNA]</scope>
</reference>
<dbReference type="InterPro" id="IPR052709">
    <property type="entry name" value="Transposase-MT_Hybrid"/>
</dbReference>
<organism evidence="1 2">
    <name type="scientific">Araneus ventricosus</name>
    <name type="common">Orbweaver spider</name>
    <name type="synonym">Epeira ventricosa</name>
    <dbReference type="NCBI Taxonomy" id="182803"/>
    <lineage>
        <taxon>Eukaryota</taxon>
        <taxon>Metazoa</taxon>
        <taxon>Ecdysozoa</taxon>
        <taxon>Arthropoda</taxon>
        <taxon>Chelicerata</taxon>
        <taxon>Arachnida</taxon>
        <taxon>Araneae</taxon>
        <taxon>Araneomorphae</taxon>
        <taxon>Entelegynae</taxon>
        <taxon>Araneoidea</taxon>
        <taxon>Araneidae</taxon>
        <taxon>Araneus</taxon>
    </lineage>
</organism>
<protein>
    <recommendedName>
        <fullName evidence="3">Mos1 transposase HTH domain-containing protein</fullName>
    </recommendedName>
</protein>
<evidence type="ECO:0000313" key="2">
    <source>
        <dbReference type="Proteomes" id="UP000499080"/>
    </source>
</evidence>
<dbReference type="AlphaFoldDB" id="A0A4Y2WI51"/>
<proteinExistence type="predicted"/>
<dbReference type="EMBL" id="BGPR01060439">
    <property type="protein sequence ID" value="GBO36296.1"/>
    <property type="molecule type" value="Genomic_DNA"/>
</dbReference>
<comment type="caution">
    <text evidence="1">The sequence shown here is derived from an EMBL/GenBank/DDBJ whole genome shotgun (WGS) entry which is preliminary data.</text>
</comment>
<dbReference type="PANTHER" id="PTHR46060">
    <property type="entry name" value="MARINER MOS1 TRANSPOSASE-LIKE PROTEIN"/>
    <property type="match status" value="1"/>
</dbReference>
<keyword evidence="2" id="KW-1185">Reference proteome</keyword>
<evidence type="ECO:0000313" key="1">
    <source>
        <dbReference type="EMBL" id="GBO36296.1"/>
    </source>
</evidence>
<name>A0A4Y2WI51_ARAVE</name>
<dbReference type="PANTHER" id="PTHR46060:SF1">
    <property type="entry name" value="MARINER MOS1 TRANSPOSASE-LIKE PROTEIN"/>
    <property type="match status" value="1"/>
</dbReference>
<dbReference type="OrthoDB" id="8191996at2759"/>
<sequence length="99" mass="11413">MVSRFLFFHCVRDTCSFYCLLAYFFSTCVRSIRESLGRPLPLVFIAKGVKVAEIQRQISKGFEENIMSEGMVRKWVKAFKDGRTNAHDDERSGRPSVIT</sequence>
<gene>
    <name evidence="1" type="ORF">AVEN_75634_1</name>
</gene>
<accession>A0A4Y2WI51</accession>
<dbReference type="Proteomes" id="UP000499080">
    <property type="component" value="Unassembled WGS sequence"/>
</dbReference>